<name>A0A1X7SDX2_AMPQE</name>
<accession>A0A1X7SDX2</accession>
<dbReference type="PANTHER" id="PTHR28596:SF1">
    <property type="entry name" value="BBSOME-INTERACTING PROTEIN 1"/>
    <property type="match status" value="1"/>
</dbReference>
<evidence type="ECO:0008006" key="2">
    <source>
        <dbReference type="Google" id="ProtNLM"/>
    </source>
</evidence>
<reference evidence="1" key="1">
    <citation type="submission" date="2017-05" db="UniProtKB">
        <authorList>
            <consortium name="EnsemblMetazoa"/>
        </authorList>
    </citation>
    <scope>IDENTIFICATION</scope>
</reference>
<dbReference type="GO" id="GO:0097500">
    <property type="term" value="P:receptor localization to non-motile cilium"/>
    <property type="evidence" value="ECO:0007669"/>
    <property type="project" value="TreeGrafter"/>
</dbReference>
<organism evidence="1">
    <name type="scientific">Amphimedon queenslandica</name>
    <name type="common">Sponge</name>
    <dbReference type="NCBI Taxonomy" id="400682"/>
    <lineage>
        <taxon>Eukaryota</taxon>
        <taxon>Metazoa</taxon>
        <taxon>Porifera</taxon>
        <taxon>Demospongiae</taxon>
        <taxon>Heteroscleromorpha</taxon>
        <taxon>Haplosclerida</taxon>
        <taxon>Niphatidae</taxon>
        <taxon>Amphimedon</taxon>
    </lineage>
</organism>
<dbReference type="GO" id="GO:0034464">
    <property type="term" value="C:BBSome"/>
    <property type="evidence" value="ECO:0007669"/>
    <property type="project" value="InterPro"/>
</dbReference>
<dbReference type="InParanoid" id="A0A1X7SDX2"/>
<dbReference type="Pfam" id="PF14777">
    <property type="entry name" value="BBIP10"/>
    <property type="match status" value="1"/>
</dbReference>
<proteinExistence type="predicted"/>
<sequence>TKEEKALNEILPKQGLLYNEEVSVMVMNKPKILPLKSVTLEKIEDMQKQAQDFMNQEKKPTTNEKQ</sequence>
<dbReference type="GO" id="GO:0060271">
    <property type="term" value="P:cilium assembly"/>
    <property type="evidence" value="ECO:0007669"/>
    <property type="project" value="InterPro"/>
</dbReference>
<dbReference type="EnsemblMetazoa" id="Aqu2.1.00257_001">
    <property type="protein sequence ID" value="Aqu2.1.00257_001"/>
    <property type="gene ID" value="Aqu2.1.00257"/>
</dbReference>
<evidence type="ECO:0000313" key="1">
    <source>
        <dbReference type="EnsemblMetazoa" id="Aqu2.1.00257_001"/>
    </source>
</evidence>
<protein>
    <recommendedName>
        <fullName evidence="2">BBSome-interacting protein 1</fullName>
    </recommendedName>
</protein>
<dbReference type="AlphaFoldDB" id="A0A1X7SDX2"/>
<dbReference type="STRING" id="400682.A0A1X7SDX2"/>
<dbReference type="InterPro" id="IPR028233">
    <property type="entry name" value="BBIP10"/>
</dbReference>
<dbReference type="PANTHER" id="PTHR28596">
    <property type="entry name" value="BBSOME-INTERACTING PROTEIN 1"/>
    <property type="match status" value="1"/>
</dbReference>